<organism evidence="1 2">
    <name type="scientific">Microbacterium gilvum</name>
    <dbReference type="NCBI Taxonomy" id="1336204"/>
    <lineage>
        <taxon>Bacteria</taxon>
        <taxon>Bacillati</taxon>
        <taxon>Actinomycetota</taxon>
        <taxon>Actinomycetes</taxon>
        <taxon>Micrococcales</taxon>
        <taxon>Microbacteriaceae</taxon>
        <taxon>Microbacterium</taxon>
    </lineage>
</organism>
<sequence length="458" mass="44825">MTRTTTAIRIGIGALVSAASVAAVALGAGAVPWPSVSTPAATVSVEPAPAEVLLACDGPLLAVGRTAEDASAVSVAADASVVSGAEGGGAPAESTLAIPGVADATAPLLSQLPDGRDAVAIAAASSVSASYGDLAGYAASECRAPQMESWIVGGDVATGSTGLLLIANPTEVNAVVSLDVYGVDGVTTPAGADAIAVPAGTQTVLPLASVAGGEASPVVRIEATGAPVRVTLQSSIVRTLVPGGIDLQPSTTPALEQVMPGVAVTDEAASGENPAGLVRLLSTSDATATLRVVGEDGTDARAPEDVVLTADQPLSVDLGGLPAGRYTVRVDSDVPLVAAAWQTTGFGEASDFAWYAAAPEITGETLVAVPDGPSPRLEIANTRDVDTTVVVTGEGGEQIVDVAAGSSVSVGLEGAAVYTFDAGETGVHASVGFADASSLASLPVDQDPASPPPVVVYP</sequence>
<dbReference type="EMBL" id="BAABKO010000001">
    <property type="protein sequence ID" value="GAA4769226.1"/>
    <property type="molecule type" value="Genomic_DNA"/>
</dbReference>
<evidence type="ECO:0000313" key="1">
    <source>
        <dbReference type="EMBL" id="GAA4769226.1"/>
    </source>
</evidence>
<comment type="caution">
    <text evidence="1">The sequence shown here is derived from an EMBL/GenBank/DDBJ whole genome shotgun (WGS) entry which is preliminary data.</text>
</comment>
<dbReference type="Proteomes" id="UP001501645">
    <property type="component" value="Unassembled WGS sequence"/>
</dbReference>
<keyword evidence="2" id="KW-1185">Reference proteome</keyword>
<dbReference type="RefSeq" id="WP_345436806.1">
    <property type="nucleotide sequence ID" value="NZ_BAABKO010000001.1"/>
</dbReference>
<evidence type="ECO:0000313" key="2">
    <source>
        <dbReference type="Proteomes" id="UP001501645"/>
    </source>
</evidence>
<proteinExistence type="predicted"/>
<dbReference type="InterPro" id="IPR043777">
    <property type="entry name" value="DUF5719"/>
</dbReference>
<accession>A0ABP8ZYD9</accession>
<gene>
    <name evidence="1" type="ORF">GCM10023351_11160</name>
</gene>
<evidence type="ECO:0008006" key="3">
    <source>
        <dbReference type="Google" id="ProtNLM"/>
    </source>
</evidence>
<protein>
    <recommendedName>
        <fullName evidence="3">Large extracellular alpha-helical protein</fullName>
    </recommendedName>
</protein>
<reference evidence="2" key="1">
    <citation type="journal article" date="2019" name="Int. J. Syst. Evol. Microbiol.">
        <title>The Global Catalogue of Microorganisms (GCM) 10K type strain sequencing project: providing services to taxonomists for standard genome sequencing and annotation.</title>
        <authorList>
            <consortium name="The Broad Institute Genomics Platform"/>
            <consortium name="The Broad Institute Genome Sequencing Center for Infectious Disease"/>
            <person name="Wu L."/>
            <person name="Ma J."/>
        </authorList>
    </citation>
    <scope>NUCLEOTIDE SEQUENCE [LARGE SCALE GENOMIC DNA]</scope>
    <source>
        <strain evidence="2">JCM 18537</strain>
    </source>
</reference>
<dbReference type="Pfam" id="PF18986">
    <property type="entry name" value="DUF5719"/>
    <property type="match status" value="1"/>
</dbReference>
<name>A0ABP8ZYD9_9MICO</name>